<dbReference type="EMBL" id="HBFL01003204">
    <property type="protein sequence ID" value="CAD8762237.1"/>
    <property type="molecule type" value="Transcribed_RNA"/>
</dbReference>
<evidence type="ECO:0008006" key="2">
    <source>
        <dbReference type="Google" id="ProtNLM"/>
    </source>
</evidence>
<sequence>MDANWSDVTHLNIRENMNDGKSQTWFYFGSKLAKQFESTTTPIDYVLKFDSDSILKLHEFLEFAHTRLPPAPYNKNIFAGALRDKGPWYFKDSDLGHPKSERPRYESHWGKEYDGVHLYLAGQCYLMSTDLAAFVAQEAPLSKVRVGKGGYIEGHEDHDIAAMVYHNPAPITLITIGKSQRFWEHPVKGAPRYLKIVDRETARINREPFEGKDLKLY</sequence>
<accession>A0A7S0UGU3</accession>
<dbReference type="AlphaFoldDB" id="A0A7S0UGU3"/>
<organism evidence="1">
    <name type="scientific">Pseudo-nitzschia delicatissima</name>
    <dbReference type="NCBI Taxonomy" id="44447"/>
    <lineage>
        <taxon>Eukaryota</taxon>
        <taxon>Sar</taxon>
        <taxon>Stramenopiles</taxon>
        <taxon>Ochrophyta</taxon>
        <taxon>Bacillariophyta</taxon>
        <taxon>Bacillariophyceae</taxon>
        <taxon>Bacillariophycidae</taxon>
        <taxon>Bacillariales</taxon>
        <taxon>Bacillariaceae</taxon>
        <taxon>Pseudo-nitzschia</taxon>
    </lineage>
</organism>
<name>A0A7S0UGU3_9STRA</name>
<gene>
    <name evidence="1" type="ORF">PDEL1432_LOCUS2277</name>
</gene>
<evidence type="ECO:0000313" key="1">
    <source>
        <dbReference type="EMBL" id="CAD8762237.1"/>
    </source>
</evidence>
<reference evidence="1" key="1">
    <citation type="submission" date="2021-01" db="EMBL/GenBank/DDBJ databases">
        <authorList>
            <person name="Corre E."/>
            <person name="Pelletier E."/>
            <person name="Niang G."/>
            <person name="Scheremetjew M."/>
            <person name="Finn R."/>
            <person name="Kale V."/>
            <person name="Holt S."/>
            <person name="Cochrane G."/>
            <person name="Meng A."/>
            <person name="Brown T."/>
            <person name="Cohen L."/>
        </authorList>
    </citation>
    <scope>NUCLEOTIDE SEQUENCE</scope>
    <source>
        <strain evidence="1">UNC1205</strain>
    </source>
</reference>
<protein>
    <recommendedName>
        <fullName evidence="2">Hexosyltransferase</fullName>
    </recommendedName>
</protein>
<proteinExistence type="predicted"/>